<dbReference type="Proteomes" id="UP000267821">
    <property type="component" value="Unassembled WGS sequence"/>
</dbReference>
<evidence type="ECO:0000256" key="1">
    <source>
        <dbReference type="ARBA" id="ARBA00004123"/>
    </source>
</evidence>
<evidence type="ECO:0000256" key="5">
    <source>
        <dbReference type="ARBA" id="ARBA00023015"/>
    </source>
</evidence>
<dbReference type="GO" id="GO:0000978">
    <property type="term" value="F:RNA polymerase II cis-regulatory region sequence-specific DNA binding"/>
    <property type="evidence" value="ECO:0007669"/>
    <property type="project" value="TreeGrafter"/>
</dbReference>
<keyword evidence="4" id="KW-0186">Copper</keyword>
<evidence type="ECO:0000256" key="8">
    <source>
        <dbReference type="SAM" id="MobiDB-lite"/>
    </source>
</evidence>
<accession>A0A3N4LRT3</accession>
<dbReference type="InParanoid" id="A0A3N4LRT3"/>
<keyword evidence="5" id="KW-0805">Transcription regulation</keyword>
<dbReference type="InterPro" id="IPR051763">
    <property type="entry name" value="Copper_Homeo_Regul"/>
</dbReference>
<dbReference type="GO" id="GO:0005507">
    <property type="term" value="F:copper ion binding"/>
    <property type="evidence" value="ECO:0007669"/>
    <property type="project" value="InterPro"/>
</dbReference>
<feature type="compositionally biased region" description="Basic residues" evidence="8">
    <location>
        <begin position="524"/>
        <end position="536"/>
    </location>
</feature>
<reference evidence="10 11" key="1">
    <citation type="journal article" date="2018" name="Nat. Ecol. Evol.">
        <title>Pezizomycetes genomes reveal the molecular basis of ectomycorrhizal truffle lifestyle.</title>
        <authorList>
            <person name="Murat C."/>
            <person name="Payen T."/>
            <person name="Noel B."/>
            <person name="Kuo A."/>
            <person name="Morin E."/>
            <person name="Chen J."/>
            <person name="Kohler A."/>
            <person name="Krizsan K."/>
            <person name="Balestrini R."/>
            <person name="Da Silva C."/>
            <person name="Montanini B."/>
            <person name="Hainaut M."/>
            <person name="Levati E."/>
            <person name="Barry K.W."/>
            <person name="Belfiori B."/>
            <person name="Cichocki N."/>
            <person name="Clum A."/>
            <person name="Dockter R.B."/>
            <person name="Fauchery L."/>
            <person name="Guy J."/>
            <person name="Iotti M."/>
            <person name="Le Tacon F."/>
            <person name="Lindquist E.A."/>
            <person name="Lipzen A."/>
            <person name="Malagnac F."/>
            <person name="Mello A."/>
            <person name="Molinier V."/>
            <person name="Miyauchi S."/>
            <person name="Poulain J."/>
            <person name="Riccioni C."/>
            <person name="Rubini A."/>
            <person name="Sitrit Y."/>
            <person name="Splivallo R."/>
            <person name="Traeger S."/>
            <person name="Wang M."/>
            <person name="Zifcakova L."/>
            <person name="Wipf D."/>
            <person name="Zambonelli A."/>
            <person name="Paolocci F."/>
            <person name="Nowrousian M."/>
            <person name="Ottonello S."/>
            <person name="Baldrian P."/>
            <person name="Spatafora J.W."/>
            <person name="Henrissat B."/>
            <person name="Nagy L.G."/>
            <person name="Aury J.M."/>
            <person name="Wincker P."/>
            <person name="Grigoriev I.V."/>
            <person name="Bonfante P."/>
            <person name="Martin F.M."/>
        </authorList>
    </citation>
    <scope>NUCLEOTIDE SEQUENCE [LARGE SCALE GENOMIC DNA]</scope>
    <source>
        <strain evidence="10 11">ATCC MYA-4762</strain>
    </source>
</reference>
<evidence type="ECO:0000313" key="11">
    <source>
        <dbReference type="Proteomes" id="UP000267821"/>
    </source>
</evidence>
<keyword evidence="3" id="KW-0862">Zinc</keyword>
<evidence type="ECO:0000256" key="7">
    <source>
        <dbReference type="ARBA" id="ARBA00023242"/>
    </source>
</evidence>
<dbReference type="GO" id="GO:0000981">
    <property type="term" value="F:DNA-binding transcription factor activity, RNA polymerase II-specific"/>
    <property type="evidence" value="ECO:0007669"/>
    <property type="project" value="TreeGrafter"/>
</dbReference>
<dbReference type="STRING" id="1051890.A0A3N4LRT3"/>
<feature type="domain" description="Copper-fist" evidence="9">
    <location>
        <begin position="1"/>
        <end position="40"/>
    </location>
</feature>
<dbReference type="SUPFAM" id="SSF57879">
    <property type="entry name" value="Zinc domain conserved in yeast copper-regulated transcription factors"/>
    <property type="match status" value="1"/>
</dbReference>
<dbReference type="OrthoDB" id="5600085at2759"/>
<keyword evidence="2" id="KW-0479">Metal-binding</keyword>
<comment type="subcellular location">
    <subcellularLocation>
        <location evidence="1">Nucleus</location>
    </subcellularLocation>
</comment>
<evidence type="ECO:0000256" key="2">
    <source>
        <dbReference type="ARBA" id="ARBA00022723"/>
    </source>
</evidence>
<evidence type="ECO:0000259" key="9">
    <source>
        <dbReference type="PROSITE" id="PS50073"/>
    </source>
</evidence>
<evidence type="ECO:0000256" key="3">
    <source>
        <dbReference type="ARBA" id="ARBA00022833"/>
    </source>
</evidence>
<feature type="region of interest" description="Disordered" evidence="8">
    <location>
        <begin position="521"/>
        <end position="540"/>
    </location>
</feature>
<dbReference type="GO" id="GO:0005634">
    <property type="term" value="C:nucleus"/>
    <property type="evidence" value="ECO:0007669"/>
    <property type="project" value="UniProtKB-SubCell"/>
</dbReference>
<keyword evidence="7" id="KW-0539">Nucleus</keyword>
<dbReference type="InterPro" id="IPR001083">
    <property type="entry name" value="Cu_fist_DNA-bd_dom"/>
</dbReference>
<feature type="region of interest" description="Disordered" evidence="8">
    <location>
        <begin position="262"/>
        <end position="297"/>
    </location>
</feature>
<sequence>MPIINGVKYACEPCMRGHRSSKCTHQDRLLVQVRKPGRPLSSCPHLPVGTGGTTTFVDANGARLDDTTSTHSHGAGEKPCACEVTSLAIPKGQNRGKNLLSSCMSILIPDAKHSSLVATCACSFPQLSTTKPTSKSSLFELRIYPHQQFKSRVSSPLTSPVSPVAVCSKTSQSSSGRISKVTKKRKRSSVSGEAVLQIVGREALLKIAGQQDAIENRTITERTAEPLGYAGKDIHLTGTQLSNGHDCLSTGQESDIRQFQSKEAATYHDSPNAISNNAAVWGQDNSRPETVPRQPAADQVALPQPKPCCNGCESKPAQLVPVLAHNHQLLNQTQLQAPLPRGLSQVHPMFHESMQHMQPIATTVYTYPNGYTTINNPLTPQELRMLQATGAWSTGASEAWSGLGVEAIGNGMDAEYACSCGPGCECLGCAAHPFNTSTVNFVKDMRTMMYSGRHGALPRRQKAVAEHSTAIHGVPRQTCCGGGTQQSNTMANTVSYSHPDLNSPPASMNYGAVHNHQGFEHMPSSHHRISPPHHHLTQSAHTTVDKSRLSAFRHLRTPRVLHQIPPMAEMTQRQNKTQCPHLGTFILITP</sequence>
<dbReference type="PRINTS" id="PR00617">
    <property type="entry name" value="COPPERFIST"/>
</dbReference>
<dbReference type="SMART" id="SM01090">
    <property type="entry name" value="Copper-fist"/>
    <property type="match status" value="1"/>
</dbReference>
<name>A0A3N4LRT3_9PEZI</name>
<keyword evidence="11" id="KW-1185">Reference proteome</keyword>
<dbReference type="GO" id="GO:0006878">
    <property type="term" value="P:intracellular copper ion homeostasis"/>
    <property type="evidence" value="ECO:0007669"/>
    <property type="project" value="TreeGrafter"/>
</dbReference>
<dbReference type="AlphaFoldDB" id="A0A3N4LRT3"/>
<evidence type="ECO:0000313" key="10">
    <source>
        <dbReference type="EMBL" id="RPB24259.1"/>
    </source>
</evidence>
<dbReference type="GO" id="GO:0006879">
    <property type="term" value="P:intracellular iron ion homeostasis"/>
    <property type="evidence" value="ECO:0007669"/>
    <property type="project" value="TreeGrafter"/>
</dbReference>
<proteinExistence type="predicted"/>
<protein>
    <recommendedName>
        <fullName evidence="9">Copper-fist domain-containing protein</fullName>
    </recommendedName>
</protein>
<dbReference type="Gene3D" id="3.90.430.10">
    <property type="entry name" value="Copper fist DNA-binding domain"/>
    <property type="match status" value="1"/>
</dbReference>
<gene>
    <name evidence="10" type="ORF">L211DRAFT_184736</name>
</gene>
<dbReference type="EMBL" id="ML121542">
    <property type="protein sequence ID" value="RPB24259.1"/>
    <property type="molecule type" value="Genomic_DNA"/>
</dbReference>
<organism evidence="10 11">
    <name type="scientific">Terfezia boudieri ATCC MYA-4762</name>
    <dbReference type="NCBI Taxonomy" id="1051890"/>
    <lineage>
        <taxon>Eukaryota</taxon>
        <taxon>Fungi</taxon>
        <taxon>Dikarya</taxon>
        <taxon>Ascomycota</taxon>
        <taxon>Pezizomycotina</taxon>
        <taxon>Pezizomycetes</taxon>
        <taxon>Pezizales</taxon>
        <taxon>Pezizaceae</taxon>
        <taxon>Terfezia</taxon>
    </lineage>
</organism>
<evidence type="ECO:0000256" key="4">
    <source>
        <dbReference type="ARBA" id="ARBA00023008"/>
    </source>
</evidence>
<dbReference type="PANTHER" id="PTHR28088">
    <property type="entry name" value="TRANSCRIPTIONAL ACTIVATOR HAA1-RELATED"/>
    <property type="match status" value="1"/>
</dbReference>
<dbReference type="FunFam" id="3.90.430.10:FF:000001">
    <property type="entry name" value="Copper fist DNA-binding protein"/>
    <property type="match status" value="1"/>
</dbReference>
<evidence type="ECO:0000256" key="6">
    <source>
        <dbReference type="ARBA" id="ARBA00023163"/>
    </source>
</evidence>
<dbReference type="InterPro" id="IPR036395">
    <property type="entry name" value="Cu_fist_DNA-bd_dom_sf"/>
</dbReference>
<dbReference type="Pfam" id="PF00649">
    <property type="entry name" value="Copper-fist"/>
    <property type="match status" value="1"/>
</dbReference>
<keyword evidence="6" id="KW-0804">Transcription</keyword>
<dbReference type="PROSITE" id="PS50073">
    <property type="entry name" value="COPPER_FIST_2"/>
    <property type="match status" value="1"/>
</dbReference>
<dbReference type="PANTHER" id="PTHR28088:SF9">
    <property type="entry name" value="TRANSCRIPTION FACTOR GRISEA, PUTATIVE (AFU_ORTHOLOGUE AFUA_1G13190)-RELATED"/>
    <property type="match status" value="1"/>
</dbReference>
<dbReference type="SMART" id="SM00412">
    <property type="entry name" value="Cu_FIST"/>
    <property type="match status" value="1"/>
</dbReference>
<dbReference type="GO" id="GO:0045944">
    <property type="term" value="P:positive regulation of transcription by RNA polymerase II"/>
    <property type="evidence" value="ECO:0007669"/>
    <property type="project" value="TreeGrafter"/>
</dbReference>